<dbReference type="InterPro" id="IPR017853">
    <property type="entry name" value="GH"/>
</dbReference>
<protein>
    <submittedName>
        <fullName evidence="4">Endo alpha-1,4 polygalactosaminidase</fullName>
    </submittedName>
</protein>
<name>A0ABT6HG34_9ACTN</name>
<dbReference type="Pfam" id="PF03537">
    <property type="entry name" value="Glyco_hydro_114"/>
    <property type="match status" value="1"/>
</dbReference>
<dbReference type="InterPro" id="IPR004352">
    <property type="entry name" value="GH114_TIM-barrel"/>
</dbReference>
<feature type="region of interest" description="Disordered" evidence="1">
    <location>
        <begin position="32"/>
        <end position="99"/>
    </location>
</feature>
<sequence length="337" mass="34715">MVDRARPALRRPLTALIVCGVLAWAVGACSPSEGEDAEVTDRPSSAAPAGAGTPAGAAKPTAGGTPTPTTAGTAAPSPAGTPNPTASATPARTPAGAGKVAMPEPGIAFDYQIGGAYAPPPGVRAVSRDRAAKPAPGLYNICYVNAFQAQPDATGWWREHHPDLLLRDAAGALVIDGDWDEALLDISTPAKRERLAEVVGEWIDGCATAGYQAVEADNLDSHERSKGLLTAEDDLAFGKLLVSRAHAAGLAIGQKNAAELAGRGRSIGFDFAVAEECGQYDECGAYADAFDNRVFVIEYQAEGLAAACETWGDTLSVVLRDLDVAPAGEAAHVRRTC</sequence>
<organism evidence="4 5">
    <name type="scientific">Streptomyces chengmaiensis</name>
    <dbReference type="NCBI Taxonomy" id="3040919"/>
    <lineage>
        <taxon>Bacteria</taxon>
        <taxon>Bacillati</taxon>
        <taxon>Actinomycetota</taxon>
        <taxon>Actinomycetes</taxon>
        <taxon>Kitasatosporales</taxon>
        <taxon>Streptomycetaceae</taxon>
        <taxon>Streptomyces</taxon>
    </lineage>
</organism>
<evidence type="ECO:0000256" key="2">
    <source>
        <dbReference type="SAM" id="SignalP"/>
    </source>
</evidence>
<dbReference type="EMBL" id="JARWBG010000001">
    <property type="protein sequence ID" value="MDH2387286.1"/>
    <property type="molecule type" value="Genomic_DNA"/>
</dbReference>
<feature type="domain" description="Glycoside-hydrolase family GH114 TIM-barrel" evidence="3">
    <location>
        <begin position="109"/>
        <end position="324"/>
    </location>
</feature>
<keyword evidence="2" id="KW-0732">Signal</keyword>
<keyword evidence="5" id="KW-1185">Reference proteome</keyword>
<dbReference type="Gene3D" id="3.20.20.70">
    <property type="entry name" value="Aldolase class I"/>
    <property type="match status" value="1"/>
</dbReference>
<dbReference type="Proteomes" id="UP001223144">
    <property type="component" value="Unassembled WGS sequence"/>
</dbReference>
<feature type="compositionally biased region" description="Low complexity" evidence="1">
    <location>
        <begin position="43"/>
        <end position="98"/>
    </location>
</feature>
<dbReference type="SUPFAM" id="SSF51445">
    <property type="entry name" value="(Trans)glycosidases"/>
    <property type="match status" value="1"/>
</dbReference>
<dbReference type="PROSITE" id="PS51257">
    <property type="entry name" value="PROKAR_LIPOPROTEIN"/>
    <property type="match status" value="1"/>
</dbReference>
<evidence type="ECO:0000313" key="5">
    <source>
        <dbReference type="Proteomes" id="UP001223144"/>
    </source>
</evidence>
<gene>
    <name evidence="4" type="ORF">QCN29_00485</name>
</gene>
<dbReference type="RefSeq" id="WP_279925421.1">
    <property type="nucleotide sequence ID" value="NZ_JARWBG010000001.1"/>
</dbReference>
<proteinExistence type="predicted"/>
<dbReference type="PANTHER" id="PTHR35273:SF2">
    <property type="entry name" value="ALPHA-GALACTOSIDASE"/>
    <property type="match status" value="1"/>
</dbReference>
<evidence type="ECO:0000259" key="3">
    <source>
        <dbReference type="Pfam" id="PF03537"/>
    </source>
</evidence>
<feature type="signal peptide" evidence="2">
    <location>
        <begin position="1"/>
        <end position="28"/>
    </location>
</feature>
<evidence type="ECO:0000256" key="1">
    <source>
        <dbReference type="SAM" id="MobiDB-lite"/>
    </source>
</evidence>
<evidence type="ECO:0000313" key="4">
    <source>
        <dbReference type="EMBL" id="MDH2387286.1"/>
    </source>
</evidence>
<dbReference type="PANTHER" id="PTHR35273">
    <property type="entry name" value="ALPHA-1,4 POLYGALACTOSAMINIDASE, PUTATIVE (AFU_ORTHOLOGUE AFUA_3G07890)-RELATED"/>
    <property type="match status" value="1"/>
</dbReference>
<feature type="chain" id="PRO_5046704935" evidence="2">
    <location>
        <begin position="29"/>
        <end position="337"/>
    </location>
</feature>
<comment type="caution">
    <text evidence="4">The sequence shown here is derived from an EMBL/GenBank/DDBJ whole genome shotgun (WGS) entry which is preliminary data.</text>
</comment>
<dbReference type="InterPro" id="IPR013785">
    <property type="entry name" value="Aldolase_TIM"/>
</dbReference>
<reference evidence="4 5" key="1">
    <citation type="submission" date="2023-04" db="EMBL/GenBank/DDBJ databases">
        <title>Streptomyces chengmaiensis sp. nov. isolated from the stem of mangrove plant in Hainan.</title>
        <authorList>
            <person name="Huang X."/>
            <person name="Zhou S."/>
            <person name="Chu X."/>
            <person name="Xie Y."/>
            <person name="Lin Y."/>
        </authorList>
    </citation>
    <scope>NUCLEOTIDE SEQUENCE [LARGE SCALE GENOMIC DNA]</scope>
    <source>
        <strain evidence="4 5">HNM0663</strain>
    </source>
</reference>
<accession>A0ABT6HG34</accession>